<keyword evidence="3" id="KW-0269">Exonuclease</keyword>
<keyword evidence="1" id="KW-0540">Nuclease</keyword>
<name>A0A0F8YLS2_9ZZZZ</name>
<dbReference type="CDD" id="cd06127">
    <property type="entry name" value="DEDDh"/>
    <property type="match status" value="1"/>
</dbReference>
<dbReference type="GO" id="GO:0003676">
    <property type="term" value="F:nucleic acid binding"/>
    <property type="evidence" value="ECO:0007669"/>
    <property type="project" value="InterPro"/>
</dbReference>
<comment type="caution">
    <text evidence="5">The sequence shown here is derived from an EMBL/GenBank/DDBJ whole genome shotgun (WGS) entry which is preliminary data.</text>
</comment>
<keyword evidence="2" id="KW-0378">Hydrolase</keyword>
<dbReference type="InterPro" id="IPR012337">
    <property type="entry name" value="RNaseH-like_sf"/>
</dbReference>
<protein>
    <recommendedName>
        <fullName evidence="4">Exonuclease domain-containing protein</fullName>
    </recommendedName>
</protein>
<evidence type="ECO:0000259" key="4">
    <source>
        <dbReference type="SMART" id="SM00479"/>
    </source>
</evidence>
<dbReference type="AlphaFoldDB" id="A0A0F8YLS2"/>
<reference evidence="5" key="1">
    <citation type="journal article" date="2015" name="Nature">
        <title>Complex archaea that bridge the gap between prokaryotes and eukaryotes.</title>
        <authorList>
            <person name="Spang A."/>
            <person name="Saw J.H."/>
            <person name="Jorgensen S.L."/>
            <person name="Zaremba-Niedzwiedzka K."/>
            <person name="Martijn J."/>
            <person name="Lind A.E."/>
            <person name="van Eijk R."/>
            <person name="Schleper C."/>
            <person name="Guy L."/>
            <person name="Ettema T.J."/>
        </authorList>
    </citation>
    <scope>NUCLEOTIDE SEQUENCE</scope>
</reference>
<evidence type="ECO:0000313" key="5">
    <source>
        <dbReference type="EMBL" id="KKK82333.1"/>
    </source>
</evidence>
<dbReference type="InterPro" id="IPR013520">
    <property type="entry name" value="Ribonucl_H"/>
</dbReference>
<evidence type="ECO:0000256" key="1">
    <source>
        <dbReference type="ARBA" id="ARBA00022722"/>
    </source>
</evidence>
<evidence type="ECO:0000256" key="2">
    <source>
        <dbReference type="ARBA" id="ARBA00022801"/>
    </source>
</evidence>
<dbReference type="EMBL" id="LAZR01052721">
    <property type="protein sequence ID" value="KKK82333.1"/>
    <property type="molecule type" value="Genomic_DNA"/>
</dbReference>
<evidence type="ECO:0000256" key="3">
    <source>
        <dbReference type="ARBA" id="ARBA00022839"/>
    </source>
</evidence>
<feature type="domain" description="Exonuclease" evidence="4">
    <location>
        <begin position="11"/>
        <end position="195"/>
    </location>
</feature>
<dbReference type="Pfam" id="PF00929">
    <property type="entry name" value="RNase_T"/>
    <property type="match status" value="1"/>
</dbReference>
<dbReference type="PANTHER" id="PTHR30231">
    <property type="entry name" value="DNA POLYMERASE III SUBUNIT EPSILON"/>
    <property type="match status" value="1"/>
</dbReference>
<dbReference type="SMART" id="SM00479">
    <property type="entry name" value="EXOIII"/>
    <property type="match status" value="1"/>
</dbReference>
<dbReference type="SUPFAM" id="SSF53098">
    <property type="entry name" value="Ribonuclease H-like"/>
    <property type="match status" value="1"/>
</dbReference>
<accession>A0A0F8YLS2</accession>
<dbReference type="GO" id="GO:0008408">
    <property type="term" value="F:3'-5' exonuclease activity"/>
    <property type="evidence" value="ECO:0007669"/>
    <property type="project" value="TreeGrafter"/>
</dbReference>
<sequence>MSNNIQQFLKEVLVIDTETTGLLDKEDSEIIEIAAGKYDSANELSIENRLFGSVNPIPPEASAVNYISNRMIEGLPTLSESFDYINDIMGFNGVIKYILVAHNSDFDRRMFVKEYTRYNNEDGLGVYKNKENWLCTLRLAKSILGTDGPHEAFNLNYLRYYFDLDVDDNIPGHRASCDVIVTAKLLEKLIEIGIEKGLIDEDKEIGTQLNNLCWNPIKIVKWNIGKHKGKKIEDIPTDYLLWCIKKLDFLDYEHPNYDEDLAASVATVLEARL</sequence>
<gene>
    <name evidence="5" type="ORF">LCGC14_2804430</name>
</gene>
<dbReference type="Gene3D" id="3.30.420.10">
    <property type="entry name" value="Ribonuclease H-like superfamily/Ribonuclease H"/>
    <property type="match status" value="1"/>
</dbReference>
<dbReference type="PANTHER" id="PTHR30231:SF4">
    <property type="entry name" value="PROTEIN NEN2"/>
    <property type="match status" value="1"/>
</dbReference>
<proteinExistence type="predicted"/>
<organism evidence="5">
    <name type="scientific">marine sediment metagenome</name>
    <dbReference type="NCBI Taxonomy" id="412755"/>
    <lineage>
        <taxon>unclassified sequences</taxon>
        <taxon>metagenomes</taxon>
        <taxon>ecological metagenomes</taxon>
    </lineage>
</organism>
<dbReference type="InterPro" id="IPR036397">
    <property type="entry name" value="RNaseH_sf"/>
</dbReference>